<feature type="transmembrane region" description="Helical" evidence="10">
    <location>
        <begin position="311"/>
        <end position="328"/>
    </location>
</feature>
<keyword evidence="5 10" id="KW-0812">Transmembrane</keyword>
<dbReference type="Pfam" id="PF03116">
    <property type="entry name" value="NQR2_RnfD_RnfE"/>
    <property type="match status" value="1"/>
</dbReference>
<dbReference type="GO" id="GO:0055085">
    <property type="term" value="P:transmembrane transport"/>
    <property type="evidence" value="ECO:0007669"/>
    <property type="project" value="InterPro"/>
</dbReference>
<feature type="transmembrane region" description="Helical" evidence="10">
    <location>
        <begin position="107"/>
        <end position="125"/>
    </location>
</feature>
<evidence type="ECO:0000256" key="7">
    <source>
        <dbReference type="ARBA" id="ARBA00022982"/>
    </source>
</evidence>
<keyword evidence="10" id="KW-1003">Cell membrane</keyword>
<evidence type="ECO:0000256" key="6">
    <source>
        <dbReference type="ARBA" id="ARBA00022967"/>
    </source>
</evidence>
<keyword evidence="3 10" id="KW-0285">Flavoprotein</keyword>
<reference evidence="11" key="1">
    <citation type="submission" date="2018-04" db="EMBL/GenBank/DDBJ databases">
        <authorList>
            <person name="Go L.Y."/>
            <person name="Mitchell J.A."/>
        </authorList>
    </citation>
    <scope>NUCLEOTIDE SEQUENCE</scope>
    <source>
        <strain evidence="11">ARTV</strain>
    </source>
</reference>
<keyword evidence="10" id="KW-0997">Cell inner membrane</keyword>
<keyword evidence="9 10" id="KW-0472">Membrane</keyword>
<comment type="subunit">
    <text evidence="10">The complex is composed of six subunits: RnfA, RnfB, RnfC, RnfD, RnfE and RnfG.</text>
</comment>
<evidence type="ECO:0000256" key="8">
    <source>
        <dbReference type="ARBA" id="ARBA00022989"/>
    </source>
</evidence>
<evidence type="ECO:0000256" key="3">
    <source>
        <dbReference type="ARBA" id="ARBA00022630"/>
    </source>
</evidence>
<evidence type="ECO:0000313" key="11">
    <source>
        <dbReference type="EMBL" id="SSW95131.1"/>
    </source>
</evidence>
<feature type="transmembrane region" description="Helical" evidence="10">
    <location>
        <begin position="32"/>
        <end position="50"/>
    </location>
</feature>
<keyword evidence="1 10" id="KW-0813">Transport</keyword>
<feature type="transmembrane region" description="Helical" evidence="10">
    <location>
        <begin position="255"/>
        <end position="273"/>
    </location>
</feature>
<evidence type="ECO:0000256" key="9">
    <source>
        <dbReference type="ARBA" id="ARBA00023136"/>
    </source>
</evidence>
<dbReference type="GO" id="GO:0005886">
    <property type="term" value="C:plasma membrane"/>
    <property type="evidence" value="ECO:0007669"/>
    <property type="project" value="UniProtKB-SubCell"/>
</dbReference>
<accession>A0A3B0LWA2</accession>
<sequence>MKFRPISTNSRVNRLKMTTSPFTHEKQSTSKLMLWVVIVAIPGIACQIYFFGSGTIYQILLAIITAFICEEAALQLRKLPVITHLKDNSALVTALLLAISIPPLSPWWLVVLGTAFAILIAKHIYGGLGQNPFNPAMVGYVVLLISFPVQMTSWLPPTELQSIHADTLASLQVIFSGHTDTGATLNQLTLGFDGVTQATPLDSFNTGLLTHSISQILQQPILHGSLAGIGWQWVNIAYLFGGIIMLYRRIISWQIPLAFLATLIFCSLLSWLIMPSQYASPMIHLFSGATMLGAFFIATDPVTAATTPRGRLIYGAMIGLLIWIIRVYGGYPDAVAFAALLANIAVPLIDHYSQPRVYGHK</sequence>
<name>A0A3B0LWA2_9GAMM</name>
<dbReference type="InterPro" id="IPR011303">
    <property type="entry name" value="RnfD_bac"/>
</dbReference>
<dbReference type="NCBIfam" id="NF002011">
    <property type="entry name" value="PRK00816.1"/>
    <property type="match status" value="1"/>
</dbReference>
<evidence type="ECO:0000256" key="10">
    <source>
        <dbReference type="HAMAP-Rule" id="MF_00462"/>
    </source>
</evidence>
<proteinExistence type="inferred from homology"/>
<evidence type="ECO:0000256" key="5">
    <source>
        <dbReference type="ARBA" id="ARBA00022692"/>
    </source>
</evidence>
<keyword evidence="7 10" id="KW-0249">Electron transport</keyword>
<dbReference type="InterPro" id="IPR004338">
    <property type="entry name" value="NqrB/RnfD"/>
</dbReference>
<dbReference type="PANTHER" id="PTHR30578">
    <property type="entry name" value="ELECTRON TRANSPORT COMPLEX PROTEIN RNFD"/>
    <property type="match status" value="1"/>
</dbReference>
<protein>
    <recommendedName>
        <fullName evidence="10">Ion-translocating oxidoreductase complex subunit D</fullName>
        <ecNumber evidence="10">7.-.-.-</ecNumber>
    </recommendedName>
    <alternativeName>
        <fullName evidence="10">Rnf electron transport complex subunit D</fullName>
    </alternativeName>
</protein>
<keyword evidence="6 10" id="KW-1278">Translocase</keyword>
<dbReference type="HAMAP" id="MF_00462">
    <property type="entry name" value="RsxD_RnfD"/>
    <property type="match status" value="1"/>
</dbReference>
<feature type="modified residue" description="FMN phosphoryl threonine" evidence="10">
    <location>
        <position position="199"/>
    </location>
</feature>
<dbReference type="EC" id="7.-.-.-" evidence="10"/>
<keyword evidence="4 10" id="KW-0288">FMN</keyword>
<dbReference type="PANTHER" id="PTHR30578:SF0">
    <property type="entry name" value="ION-TRANSLOCATING OXIDOREDUCTASE COMPLEX SUBUNIT D"/>
    <property type="match status" value="1"/>
</dbReference>
<dbReference type="AlphaFoldDB" id="A0A3B0LWA2"/>
<feature type="transmembrane region" description="Helical" evidence="10">
    <location>
        <begin position="279"/>
        <end position="299"/>
    </location>
</feature>
<evidence type="ECO:0000256" key="1">
    <source>
        <dbReference type="ARBA" id="ARBA00022448"/>
    </source>
</evidence>
<evidence type="ECO:0000256" key="2">
    <source>
        <dbReference type="ARBA" id="ARBA00022553"/>
    </source>
</evidence>
<feature type="transmembrane region" description="Helical" evidence="10">
    <location>
        <begin position="137"/>
        <end position="155"/>
    </location>
</feature>
<comment type="function">
    <text evidence="10">Part of a membrane-bound complex that couples electron transfer with translocation of ions across the membrane.</text>
</comment>
<comment type="similarity">
    <text evidence="10">Belongs to the NqrB/RnfD family.</text>
</comment>
<comment type="subcellular location">
    <subcellularLocation>
        <location evidence="10">Cell inner membrane</location>
        <topology evidence="10">Multi-pass membrane protein</topology>
    </subcellularLocation>
</comment>
<gene>
    <name evidence="11" type="primary">rsxD</name>
    <name evidence="10" type="synonym">rnfD</name>
    <name evidence="11" type="ORF">ARTV_0872</name>
</gene>
<comment type="cofactor">
    <cofactor evidence="10">
        <name>FMN</name>
        <dbReference type="ChEBI" id="CHEBI:58210"/>
    </cofactor>
</comment>
<dbReference type="NCBIfam" id="TIGR01946">
    <property type="entry name" value="rnfD"/>
    <property type="match status" value="1"/>
</dbReference>
<organism evidence="11">
    <name type="scientific">Arsenophonus endosymbiont of Trialeurodes vaporariorum</name>
    <dbReference type="NCBI Taxonomy" id="235567"/>
    <lineage>
        <taxon>Bacteria</taxon>
        <taxon>Pseudomonadati</taxon>
        <taxon>Pseudomonadota</taxon>
        <taxon>Gammaproteobacteria</taxon>
        <taxon>Enterobacterales</taxon>
        <taxon>Morganellaceae</taxon>
        <taxon>Arsenophonus</taxon>
    </lineage>
</organism>
<dbReference type="EMBL" id="UFQR01000003">
    <property type="protein sequence ID" value="SSW95131.1"/>
    <property type="molecule type" value="Genomic_DNA"/>
</dbReference>
<keyword evidence="8 10" id="KW-1133">Transmembrane helix</keyword>
<evidence type="ECO:0000256" key="4">
    <source>
        <dbReference type="ARBA" id="ARBA00022643"/>
    </source>
</evidence>
<dbReference type="GO" id="GO:0022900">
    <property type="term" value="P:electron transport chain"/>
    <property type="evidence" value="ECO:0007669"/>
    <property type="project" value="UniProtKB-UniRule"/>
</dbReference>
<feature type="transmembrane region" description="Helical" evidence="10">
    <location>
        <begin position="229"/>
        <end position="248"/>
    </location>
</feature>
<keyword evidence="2 10" id="KW-0597">Phosphoprotein</keyword>